<evidence type="ECO:0000313" key="2">
    <source>
        <dbReference type="EMBL" id="GLJ62563.1"/>
    </source>
</evidence>
<feature type="transmembrane region" description="Helical" evidence="1">
    <location>
        <begin position="78"/>
        <end position="99"/>
    </location>
</feature>
<dbReference type="AlphaFoldDB" id="A0A9W6LXT7"/>
<evidence type="ECO:0000256" key="1">
    <source>
        <dbReference type="SAM" id="Phobius"/>
    </source>
</evidence>
<reference evidence="2" key="2">
    <citation type="submission" date="2023-01" db="EMBL/GenBank/DDBJ databases">
        <authorList>
            <person name="Sun Q."/>
            <person name="Evtushenko L."/>
        </authorList>
    </citation>
    <scope>NUCLEOTIDE SEQUENCE</scope>
    <source>
        <strain evidence="2">VKM Ac-1020</strain>
    </source>
</reference>
<dbReference type="Proteomes" id="UP001142462">
    <property type="component" value="Unassembled WGS sequence"/>
</dbReference>
<comment type="caution">
    <text evidence="2">The sequence shown here is derived from an EMBL/GenBank/DDBJ whole genome shotgun (WGS) entry which is preliminary data.</text>
</comment>
<feature type="transmembrane region" description="Helical" evidence="1">
    <location>
        <begin position="111"/>
        <end position="128"/>
    </location>
</feature>
<feature type="transmembrane region" description="Helical" evidence="1">
    <location>
        <begin position="29"/>
        <end position="46"/>
    </location>
</feature>
<keyword evidence="3" id="KW-1185">Reference proteome</keyword>
<keyword evidence="1" id="KW-1133">Transmembrane helix</keyword>
<organism evidence="2 3">
    <name type="scientific">Microbacterium barkeri</name>
    <dbReference type="NCBI Taxonomy" id="33917"/>
    <lineage>
        <taxon>Bacteria</taxon>
        <taxon>Bacillati</taxon>
        <taxon>Actinomycetota</taxon>
        <taxon>Actinomycetes</taxon>
        <taxon>Micrococcales</taxon>
        <taxon>Microbacteriaceae</taxon>
        <taxon>Microbacterium</taxon>
    </lineage>
</organism>
<dbReference type="EMBL" id="BSEJ01000014">
    <property type="protein sequence ID" value="GLJ62563.1"/>
    <property type="molecule type" value="Genomic_DNA"/>
</dbReference>
<sequence length="258" mass="26482">MELTALVLAAIGGADLIRAAAQGARLRTAGVSAVLVVCALAGAALGADPLASLVLALAPVVAALGWLATMRADDSPLGFLPVVLLAGIALTAIVVPPPAVAIRVEWGQGEGLPLSLVLLAAGGALFLLESANRVVRTALRTEDVPADGDVAPSRRRRLFGQRGERDTAAPDLQDVHTLRGGRLIGPLERIVVGGLLLAHAYPVVAALIAAKGIVRFPEISRDRERGTQAEYFLVGSMVSWAQALAITALVWLGSAALG</sequence>
<dbReference type="RefSeq" id="WP_271174255.1">
    <property type="nucleotide sequence ID" value="NZ_BSEJ01000014.1"/>
</dbReference>
<proteinExistence type="predicted"/>
<evidence type="ECO:0000313" key="3">
    <source>
        <dbReference type="Proteomes" id="UP001142462"/>
    </source>
</evidence>
<keyword evidence="1" id="KW-0812">Transmembrane</keyword>
<gene>
    <name evidence="2" type="ORF">GCM10017576_26940</name>
</gene>
<keyword evidence="1" id="KW-0472">Membrane</keyword>
<name>A0A9W6LXT7_9MICO</name>
<feature type="transmembrane region" description="Helical" evidence="1">
    <location>
        <begin position="53"/>
        <end position="72"/>
    </location>
</feature>
<feature type="transmembrane region" description="Helical" evidence="1">
    <location>
        <begin position="231"/>
        <end position="252"/>
    </location>
</feature>
<protein>
    <submittedName>
        <fullName evidence="2">Uncharacterized protein</fullName>
    </submittedName>
</protein>
<accession>A0A9W6LXT7</accession>
<reference evidence="2" key="1">
    <citation type="journal article" date="2014" name="Int. J. Syst. Evol. Microbiol.">
        <title>Complete genome sequence of Corynebacterium casei LMG S-19264T (=DSM 44701T), isolated from a smear-ripened cheese.</title>
        <authorList>
            <consortium name="US DOE Joint Genome Institute (JGI-PGF)"/>
            <person name="Walter F."/>
            <person name="Albersmeier A."/>
            <person name="Kalinowski J."/>
            <person name="Ruckert C."/>
        </authorList>
    </citation>
    <scope>NUCLEOTIDE SEQUENCE</scope>
    <source>
        <strain evidence="2">VKM Ac-1020</strain>
    </source>
</reference>